<evidence type="ECO:0000313" key="1">
    <source>
        <dbReference type="EMBL" id="MVF02802.1"/>
    </source>
</evidence>
<evidence type="ECO:0000313" key="2">
    <source>
        <dbReference type="Proteomes" id="UP000443014"/>
    </source>
</evidence>
<dbReference type="EMBL" id="WNKC01000001">
    <property type="protein sequence ID" value="MVF02802.1"/>
    <property type="molecule type" value="Genomic_DNA"/>
</dbReference>
<reference evidence="1 2" key="1">
    <citation type="submission" date="2019-11" db="EMBL/GenBank/DDBJ databases">
        <title>Whole genome sequence of a plant growth promoting strain Serratia marcescens BTL07 isolated from the rhizoplane of Chili (Capsicum annuum).</title>
        <authorList>
            <person name="Dutta S."/>
            <person name="Khatun A."/>
            <person name="Gupta D.R."/>
            <person name="Surovy M.Z."/>
            <person name="Rahman M.M."/>
            <person name="Mahmud N.U."/>
            <person name="Emes R."/>
            <person name="Warry A."/>
            <person name="West H."/>
            <person name="Clarke M.L."/>
            <person name="Islam M.T."/>
        </authorList>
    </citation>
    <scope>NUCLEOTIDE SEQUENCE [LARGE SCALE GENOMIC DNA]</scope>
    <source>
        <strain evidence="1 2">BTL07</strain>
    </source>
</reference>
<protein>
    <submittedName>
        <fullName evidence="1">Uncharacterized protein</fullName>
    </submittedName>
</protein>
<organism evidence="1 2">
    <name type="scientific">Serratia marcescens</name>
    <dbReference type="NCBI Taxonomy" id="615"/>
    <lineage>
        <taxon>Bacteria</taxon>
        <taxon>Pseudomonadati</taxon>
        <taxon>Pseudomonadota</taxon>
        <taxon>Gammaproteobacteria</taxon>
        <taxon>Enterobacterales</taxon>
        <taxon>Yersiniaceae</taxon>
        <taxon>Serratia</taxon>
    </lineage>
</organism>
<accession>A0ABD6HPQ8</accession>
<comment type="caution">
    <text evidence="1">The sequence shown here is derived from an EMBL/GenBank/DDBJ whole genome shotgun (WGS) entry which is preliminary data.</text>
</comment>
<gene>
    <name evidence="1" type="ORF">GMA22_05960</name>
</gene>
<name>A0ABD6HPQ8_SERMA</name>
<dbReference type="AlphaFoldDB" id="A0ABD6HPQ8"/>
<sequence length="58" mass="6754">MTLEQRVEALEQDIEILKKQVKAKDEQLTCFENILRNRIDEFSAYIDTATLNAPKISQ</sequence>
<proteinExistence type="predicted"/>
<dbReference type="RefSeq" id="WP_156865547.1">
    <property type="nucleotide sequence ID" value="NZ_CP054277.1"/>
</dbReference>
<dbReference type="Proteomes" id="UP000443014">
    <property type="component" value="Unassembled WGS sequence"/>
</dbReference>